<dbReference type="Pfam" id="PF19566">
    <property type="entry name" value="Snx8_BAR_dom"/>
    <property type="match status" value="1"/>
</dbReference>
<dbReference type="EMBL" id="MU839842">
    <property type="protein sequence ID" value="KAK1751494.1"/>
    <property type="molecule type" value="Genomic_DNA"/>
</dbReference>
<evidence type="ECO:0000256" key="5">
    <source>
        <dbReference type="ARBA" id="ARBA00010883"/>
    </source>
</evidence>
<feature type="compositionally biased region" description="Pro residues" evidence="14">
    <location>
        <begin position="637"/>
        <end position="646"/>
    </location>
</feature>
<dbReference type="Gene3D" id="3.100.10.10">
    <property type="match status" value="1"/>
</dbReference>
<dbReference type="GO" id="GO:0003735">
    <property type="term" value="F:structural constituent of ribosome"/>
    <property type="evidence" value="ECO:0007669"/>
    <property type="project" value="InterPro"/>
</dbReference>
<comment type="similarity">
    <text evidence="4">Belongs to the universal ribosomal protein uL15 family.</text>
</comment>
<keyword evidence="8" id="KW-0963">Cytoplasm</keyword>
<comment type="similarity">
    <text evidence="5">Belongs to the sorting nexin family.</text>
</comment>
<dbReference type="InterPro" id="IPR036227">
    <property type="entry name" value="Ribosomal_uL15/eL18_sf"/>
</dbReference>
<dbReference type="PANTHER" id="PTHR47554">
    <property type="entry name" value="SORTING NEXIN MVP1"/>
    <property type="match status" value="1"/>
</dbReference>
<gene>
    <name evidence="16" type="ORF">QBC47DRAFT_425593</name>
</gene>
<keyword evidence="10" id="KW-0689">Ribosomal protein</keyword>
<dbReference type="GO" id="GO:0006412">
    <property type="term" value="P:translation"/>
    <property type="evidence" value="ECO:0007669"/>
    <property type="project" value="InterPro"/>
</dbReference>
<evidence type="ECO:0000256" key="10">
    <source>
        <dbReference type="ARBA" id="ARBA00022980"/>
    </source>
</evidence>
<evidence type="ECO:0000256" key="2">
    <source>
        <dbReference type="ARBA" id="ARBA00004287"/>
    </source>
</evidence>
<dbReference type="NCBIfam" id="TIGR01071">
    <property type="entry name" value="rplO_bact"/>
    <property type="match status" value="1"/>
</dbReference>
<keyword evidence="9" id="KW-0653">Protein transport</keyword>
<feature type="compositionally biased region" description="Polar residues" evidence="14">
    <location>
        <begin position="545"/>
        <end position="557"/>
    </location>
</feature>
<comment type="subcellular location">
    <subcellularLocation>
        <location evidence="3">Cytoplasm</location>
    </subcellularLocation>
    <subcellularLocation>
        <location evidence="2">Membrane</location>
        <topology evidence="2">Peripheral membrane protein</topology>
        <orientation evidence="2">Cytoplasmic side</orientation>
    </subcellularLocation>
</comment>
<evidence type="ECO:0000313" key="16">
    <source>
        <dbReference type="EMBL" id="KAK1751494.1"/>
    </source>
</evidence>
<dbReference type="HAMAP" id="MF_01341">
    <property type="entry name" value="Ribosomal_uL15"/>
    <property type="match status" value="1"/>
</dbReference>
<evidence type="ECO:0000256" key="12">
    <source>
        <dbReference type="ARBA" id="ARBA00023274"/>
    </source>
</evidence>
<feature type="compositionally biased region" description="Pro residues" evidence="14">
    <location>
        <begin position="479"/>
        <end position="491"/>
    </location>
</feature>
<evidence type="ECO:0000313" key="17">
    <source>
        <dbReference type="Proteomes" id="UP001239445"/>
    </source>
</evidence>
<feature type="compositionally biased region" description="Low complexity" evidence="14">
    <location>
        <begin position="558"/>
        <end position="587"/>
    </location>
</feature>
<dbReference type="Gene3D" id="3.30.1520.10">
    <property type="entry name" value="Phox-like domain"/>
    <property type="match status" value="1"/>
</dbReference>
<dbReference type="CDD" id="cd07597">
    <property type="entry name" value="BAR_SNX8"/>
    <property type="match status" value="1"/>
</dbReference>
<dbReference type="FunFam" id="3.30.1520.10:FF:000037">
    <property type="entry name" value="Sorting nexin mvp-1"/>
    <property type="match status" value="1"/>
</dbReference>
<evidence type="ECO:0000256" key="11">
    <source>
        <dbReference type="ARBA" id="ARBA00023136"/>
    </source>
</evidence>
<evidence type="ECO:0000256" key="4">
    <source>
        <dbReference type="ARBA" id="ARBA00007320"/>
    </source>
</evidence>
<dbReference type="SUPFAM" id="SSF64268">
    <property type="entry name" value="PX domain"/>
    <property type="match status" value="1"/>
</dbReference>
<dbReference type="Pfam" id="PF00828">
    <property type="entry name" value="Ribosomal_L27A"/>
    <property type="match status" value="1"/>
</dbReference>
<evidence type="ECO:0000256" key="7">
    <source>
        <dbReference type="ARBA" id="ARBA00022448"/>
    </source>
</evidence>
<dbReference type="InterPro" id="IPR035704">
    <property type="entry name" value="SNX8/Mvp1_PX"/>
</dbReference>
<dbReference type="GO" id="GO:0016020">
    <property type="term" value="C:membrane"/>
    <property type="evidence" value="ECO:0007669"/>
    <property type="project" value="UniProtKB-SubCell"/>
</dbReference>
<dbReference type="InterPro" id="IPR028662">
    <property type="entry name" value="SNX8/Mvp1"/>
</dbReference>
<dbReference type="InterPro" id="IPR027267">
    <property type="entry name" value="AH/BAR_dom_sf"/>
</dbReference>
<name>A0AAJ0B4E8_9PEZI</name>
<dbReference type="SUPFAM" id="SSF52080">
    <property type="entry name" value="Ribosomal proteins L15p and L18e"/>
    <property type="match status" value="1"/>
</dbReference>
<dbReference type="GO" id="GO:0005768">
    <property type="term" value="C:endosome"/>
    <property type="evidence" value="ECO:0007669"/>
    <property type="project" value="TreeGrafter"/>
</dbReference>
<evidence type="ECO:0000256" key="3">
    <source>
        <dbReference type="ARBA" id="ARBA00004496"/>
    </source>
</evidence>
<feature type="compositionally biased region" description="Gly residues" evidence="14">
    <location>
        <begin position="64"/>
        <end position="76"/>
    </location>
</feature>
<evidence type="ECO:0000256" key="8">
    <source>
        <dbReference type="ARBA" id="ARBA00022490"/>
    </source>
</evidence>
<dbReference type="Gene3D" id="1.10.238.10">
    <property type="entry name" value="EF-hand"/>
    <property type="match status" value="1"/>
</dbReference>
<dbReference type="CDD" id="cd06866">
    <property type="entry name" value="PX_SNX8_Mvp1p_like"/>
    <property type="match status" value="1"/>
</dbReference>
<dbReference type="Gene3D" id="1.20.1270.60">
    <property type="entry name" value="Arfaptin homology (AH) domain/BAR domain"/>
    <property type="match status" value="1"/>
</dbReference>
<evidence type="ECO:0000256" key="1">
    <source>
        <dbReference type="ARBA" id="ARBA00002474"/>
    </source>
</evidence>
<feature type="region of interest" description="Disordered" evidence="14">
    <location>
        <begin position="610"/>
        <end position="652"/>
    </location>
</feature>
<sequence length="1038" mass="113316">MPPRIPLAQAAWCCRASIAPPSTRQSLVSLFAALSVQTRSASILASLSDNPGAYHKRIRKGRGPSSGYGKTSGRGQKGTKARGKVTPWFQGGQTPLIISHGRKGFENLLAAEMSVVNIDRLQQWIDAGRLDPTQPITPRELIKSGILGRTYKDGIKLLGRGKEVMKTPVEITVSRASASAIAAIEAAGGRITTRFYTKEALRRLVKGESIHTDKPLPVGSEHVESVLQQAKLSRKHLYRLPDPTSRWDIEYYRDPAHRGYLSHLLKPGESPSLYFKVPGEAVQRKAKPSTMSLFGSSPPDDAPALKPNTSSLFEDEPPMTKSTTSALFADDDSSPATPWELPTPRKPPSRADLIRALLPASDVPDLYIEAFDSVVAEDGSGGRVTSGGVARTLAASKLGADEQARIMGILAPSNDGDASLGRNEFNVLLALIGLAQEGEGINLDGVDERRRDLPHPKLAGITESVPVHPSFSELAAKPPQRPVTPPKPPRSAPISASPKQARGFPKAMEYPEDPWNTPDVHKGHNHAADPGPRPDPAPVVAPAPSTNGNGLYATSPQTTLPGRTTSTFTTGTTASTTGSVRQAAAPVAEPAGAWGTYFDGNQAPATVVTGFGDQTTNPVTSPFGAIGGIGGNREPSGGPPPVPPPNRTIGGGRTGNAVQETVLVTLMPEKEGIFMFQHHNYEVTSSRRGSKVIRRYSDFVWLLDCLHKRYPFRALPLLPPKRVAVNGNHLSNDGAFIEKRRRGLARFLNALVRHPVLGQEQLVVMFMTVPTELSVWRKQATISVQDEFADRPLPPGLEDSLPASLEDLFSRTRLGVRRSAELYISVCNIMDRLVKRSEGVAADHARIALSLTSLAEASADTYATDTNDVPLLNDGLQAMSKHLRTSQSLMEDEARAWDEGVLEDLKRQRDALVSLRDLFDRRERLDKDNIPYLERRIAANESKLASLRAKQDGLVKPGEIEKVVEAIIKDKESIVNQHNRSVFVKECIRDELIYFQHTQYNVSRWNQDWAQERVKYSEMLADNWRRLLDDLEGMPLGD</sequence>
<dbReference type="Proteomes" id="UP001239445">
    <property type="component" value="Unassembled WGS sequence"/>
</dbReference>
<evidence type="ECO:0000256" key="13">
    <source>
        <dbReference type="ARBA" id="ARBA00072009"/>
    </source>
</evidence>
<evidence type="ECO:0000259" key="15">
    <source>
        <dbReference type="PROSITE" id="PS50195"/>
    </source>
</evidence>
<dbReference type="InterPro" id="IPR030878">
    <property type="entry name" value="Ribosomal_uL15"/>
</dbReference>
<dbReference type="Pfam" id="PF00787">
    <property type="entry name" value="PX"/>
    <property type="match status" value="1"/>
</dbReference>
<feature type="region of interest" description="Disordered" evidence="14">
    <location>
        <begin position="286"/>
        <end position="347"/>
    </location>
</feature>
<reference evidence="16" key="1">
    <citation type="submission" date="2023-06" db="EMBL/GenBank/DDBJ databases">
        <title>Genome-scale phylogeny and comparative genomics of the fungal order Sordariales.</title>
        <authorList>
            <consortium name="Lawrence Berkeley National Laboratory"/>
            <person name="Hensen N."/>
            <person name="Bonometti L."/>
            <person name="Westerberg I."/>
            <person name="Brannstrom I.O."/>
            <person name="Guillou S."/>
            <person name="Cros-Aarteil S."/>
            <person name="Calhoun S."/>
            <person name="Haridas S."/>
            <person name="Kuo A."/>
            <person name="Mondo S."/>
            <person name="Pangilinan J."/>
            <person name="Riley R."/>
            <person name="Labutti K."/>
            <person name="Andreopoulos B."/>
            <person name="Lipzen A."/>
            <person name="Chen C."/>
            <person name="Yanf M."/>
            <person name="Daum C."/>
            <person name="Ng V."/>
            <person name="Clum A."/>
            <person name="Steindorff A."/>
            <person name="Ohm R."/>
            <person name="Martin F."/>
            <person name="Silar P."/>
            <person name="Natvig D."/>
            <person name="Lalanne C."/>
            <person name="Gautier V."/>
            <person name="Ament-Velasquez S.L."/>
            <person name="Kruys A."/>
            <person name="Hutchinson M.I."/>
            <person name="Powell A.J."/>
            <person name="Barry K."/>
            <person name="Miller A.N."/>
            <person name="Grigoriev I.V."/>
            <person name="Debuchy R."/>
            <person name="Gladieux P."/>
            <person name="Thoren M.H."/>
            <person name="Johannesson H."/>
        </authorList>
    </citation>
    <scope>NUCLEOTIDE SEQUENCE</scope>
    <source>
        <strain evidence="16">PSN4</strain>
    </source>
</reference>
<dbReference type="GO" id="GO:0042147">
    <property type="term" value="P:retrograde transport, endosome to Golgi"/>
    <property type="evidence" value="ECO:0007669"/>
    <property type="project" value="InterPro"/>
</dbReference>
<protein>
    <recommendedName>
        <fullName evidence="6">Sorting nexin MVP1</fullName>
    </recommendedName>
    <alternativeName>
        <fullName evidence="13">Sorting nexin mvp1</fullName>
    </alternativeName>
</protein>
<organism evidence="16 17">
    <name type="scientific">Echria macrotheca</name>
    <dbReference type="NCBI Taxonomy" id="438768"/>
    <lineage>
        <taxon>Eukaryota</taxon>
        <taxon>Fungi</taxon>
        <taxon>Dikarya</taxon>
        <taxon>Ascomycota</taxon>
        <taxon>Pezizomycotina</taxon>
        <taxon>Sordariomycetes</taxon>
        <taxon>Sordariomycetidae</taxon>
        <taxon>Sordariales</taxon>
        <taxon>Schizotheciaceae</taxon>
        <taxon>Echria</taxon>
    </lineage>
</organism>
<dbReference type="InterPro" id="IPR021131">
    <property type="entry name" value="Ribosomal_uL15/eL18"/>
</dbReference>
<comment type="function">
    <text evidence="1">Required for vacuolar protein sorting.</text>
</comment>
<comment type="caution">
    <text evidence="16">The sequence shown here is derived from an EMBL/GenBank/DDBJ whole genome shotgun (WGS) entry which is preliminary data.</text>
</comment>
<evidence type="ECO:0000256" key="6">
    <source>
        <dbReference type="ARBA" id="ARBA00014268"/>
    </source>
</evidence>
<feature type="domain" description="PX" evidence="15">
    <location>
        <begin position="659"/>
        <end position="773"/>
    </location>
</feature>
<dbReference type="AlphaFoldDB" id="A0AAJ0B4E8"/>
<keyword evidence="17" id="KW-1185">Reference proteome</keyword>
<accession>A0AAJ0B4E8</accession>
<keyword evidence="11" id="KW-0472">Membrane</keyword>
<dbReference type="InterPro" id="IPR001683">
    <property type="entry name" value="PX_dom"/>
</dbReference>
<dbReference type="InterPro" id="IPR045734">
    <property type="entry name" value="Snx8_BAR_dom"/>
</dbReference>
<keyword evidence="12" id="KW-0687">Ribonucleoprotein</keyword>
<evidence type="ECO:0000256" key="14">
    <source>
        <dbReference type="SAM" id="MobiDB-lite"/>
    </source>
</evidence>
<dbReference type="InterPro" id="IPR036871">
    <property type="entry name" value="PX_dom_sf"/>
</dbReference>
<feature type="region of interest" description="Disordered" evidence="14">
    <location>
        <begin position="56"/>
        <end position="82"/>
    </location>
</feature>
<dbReference type="PANTHER" id="PTHR47554:SF1">
    <property type="entry name" value="SORTING NEXIN MVP1"/>
    <property type="match status" value="1"/>
</dbReference>
<feature type="region of interest" description="Disordered" evidence="14">
    <location>
        <begin position="472"/>
        <end position="587"/>
    </location>
</feature>
<dbReference type="GO" id="GO:0005829">
    <property type="term" value="C:cytosol"/>
    <property type="evidence" value="ECO:0007669"/>
    <property type="project" value="GOC"/>
</dbReference>
<dbReference type="PROSITE" id="PS50195">
    <property type="entry name" value="PX"/>
    <property type="match status" value="1"/>
</dbReference>
<keyword evidence="7" id="KW-0813">Transport</keyword>
<dbReference type="GO" id="GO:0006623">
    <property type="term" value="P:protein targeting to vacuole"/>
    <property type="evidence" value="ECO:0007669"/>
    <property type="project" value="TreeGrafter"/>
</dbReference>
<dbReference type="FunFam" id="1.20.1270.60:FF:000072">
    <property type="entry name" value="Sorting nexin MVP1"/>
    <property type="match status" value="1"/>
</dbReference>
<dbReference type="GO" id="GO:0015934">
    <property type="term" value="C:large ribosomal subunit"/>
    <property type="evidence" value="ECO:0007669"/>
    <property type="project" value="InterPro"/>
</dbReference>
<proteinExistence type="inferred from homology"/>
<feature type="compositionally biased region" description="Pro residues" evidence="14">
    <location>
        <begin position="531"/>
        <end position="541"/>
    </location>
</feature>
<dbReference type="SMART" id="SM00312">
    <property type="entry name" value="PX"/>
    <property type="match status" value="1"/>
</dbReference>
<dbReference type="GO" id="GO:0032266">
    <property type="term" value="F:phosphatidylinositol-3-phosphate binding"/>
    <property type="evidence" value="ECO:0007669"/>
    <property type="project" value="TreeGrafter"/>
</dbReference>
<evidence type="ECO:0000256" key="9">
    <source>
        <dbReference type="ARBA" id="ARBA00022927"/>
    </source>
</evidence>
<dbReference type="InterPro" id="IPR005749">
    <property type="entry name" value="Ribosomal_uL15_bac-type"/>
</dbReference>